<reference evidence="2 3" key="1">
    <citation type="submission" date="2019-03" db="EMBL/GenBank/DDBJ databases">
        <title>San Antonio Military Medical Center submission to MRSN (WRAIR), pending publication.</title>
        <authorList>
            <person name="Blyth D.M."/>
            <person name="Mccarthy S.L."/>
            <person name="Schall S.E."/>
            <person name="Stam J.A."/>
            <person name="Ong A.C."/>
            <person name="Mcgann P.T."/>
        </authorList>
    </citation>
    <scope>NUCLEOTIDE SEQUENCE [LARGE SCALE GENOMIC DNA]</scope>
    <source>
        <strain evidence="2 3">MRSN571793</strain>
    </source>
</reference>
<name>A0A4Y8KZZ5_9BACT</name>
<evidence type="ECO:0008006" key="4">
    <source>
        <dbReference type="Google" id="ProtNLM"/>
    </source>
</evidence>
<proteinExistence type="predicted"/>
<feature type="chain" id="PRO_5021189823" description="DUF4923 family protein" evidence="1">
    <location>
        <begin position="25"/>
        <end position="161"/>
    </location>
</feature>
<organism evidence="2 3">
    <name type="scientific">Dysgonomonas capnocytophagoides</name>
    <dbReference type="NCBI Taxonomy" id="45254"/>
    <lineage>
        <taxon>Bacteria</taxon>
        <taxon>Pseudomonadati</taxon>
        <taxon>Bacteroidota</taxon>
        <taxon>Bacteroidia</taxon>
        <taxon>Bacteroidales</taxon>
        <taxon>Dysgonomonadaceae</taxon>
        <taxon>Dysgonomonas</taxon>
    </lineage>
</organism>
<evidence type="ECO:0000313" key="2">
    <source>
        <dbReference type="EMBL" id="TFD96029.1"/>
    </source>
</evidence>
<dbReference type="EMBL" id="SOML01000006">
    <property type="protein sequence ID" value="TFD96029.1"/>
    <property type="molecule type" value="Genomic_DNA"/>
</dbReference>
<evidence type="ECO:0000256" key="1">
    <source>
        <dbReference type="SAM" id="SignalP"/>
    </source>
</evidence>
<protein>
    <recommendedName>
        <fullName evidence="4">DUF4923 family protein</fullName>
    </recommendedName>
</protein>
<dbReference type="AlphaFoldDB" id="A0A4Y8KZZ5"/>
<accession>A0A4Y8KZZ5</accession>
<dbReference type="OrthoDB" id="9985549at2"/>
<dbReference type="RefSeq" id="WP_026627727.1">
    <property type="nucleotide sequence ID" value="NZ_AP028867.1"/>
</dbReference>
<dbReference type="Proteomes" id="UP000297861">
    <property type="component" value="Unassembled WGS sequence"/>
</dbReference>
<dbReference type="PROSITE" id="PS51257">
    <property type="entry name" value="PROKAR_LIPOPROTEIN"/>
    <property type="match status" value="1"/>
</dbReference>
<keyword evidence="3" id="KW-1185">Reference proteome</keyword>
<evidence type="ECO:0000313" key="3">
    <source>
        <dbReference type="Proteomes" id="UP000297861"/>
    </source>
</evidence>
<sequence length="161" mass="17831">MKLKSFLSLFLFSAVLGVSFTSCDNDDDNNGGNNNADKLNGTLWKVSKTEANVEAKDSDIQKQVSDFIVKMNPEGGITYSFKDGKAQEKYGDKVFDLAKYTLKGDKIEFEKNDTTGISLTYKDSAIIGLSDVKKYVAEQLKIDTAQITKAEKKDTFISVLK</sequence>
<feature type="signal peptide" evidence="1">
    <location>
        <begin position="1"/>
        <end position="24"/>
    </location>
</feature>
<keyword evidence="1" id="KW-0732">Signal</keyword>
<gene>
    <name evidence="2" type="ORF">E2605_10565</name>
</gene>
<comment type="caution">
    <text evidence="2">The sequence shown here is derived from an EMBL/GenBank/DDBJ whole genome shotgun (WGS) entry which is preliminary data.</text>
</comment>